<evidence type="ECO:0000256" key="4">
    <source>
        <dbReference type="ARBA" id="ARBA00023180"/>
    </source>
</evidence>
<evidence type="ECO:0000256" key="1">
    <source>
        <dbReference type="ARBA" id="ARBA00008779"/>
    </source>
</evidence>
<accession>A0ABR4HR43</accession>
<dbReference type="EMBL" id="JBFXLT010000017">
    <property type="protein sequence ID" value="KAL2817604.1"/>
    <property type="molecule type" value="Genomic_DNA"/>
</dbReference>
<organism evidence="7 8">
    <name type="scientific">Aspergillus granulosus</name>
    <dbReference type="NCBI Taxonomy" id="176169"/>
    <lineage>
        <taxon>Eukaryota</taxon>
        <taxon>Fungi</taxon>
        <taxon>Dikarya</taxon>
        <taxon>Ascomycota</taxon>
        <taxon>Pezizomycotina</taxon>
        <taxon>Eurotiomycetes</taxon>
        <taxon>Eurotiomycetidae</taxon>
        <taxon>Eurotiales</taxon>
        <taxon>Aspergillaceae</taxon>
        <taxon>Aspergillus</taxon>
        <taxon>Aspergillus subgen. Nidulantes</taxon>
    </lineage>
</organism>
<dbReference type="PANTHER" id="PTHR43108">
    <property type="entry name" value="N-ACETYLGLUCOSAMINE-6-SULFATASE FAMILY MEMBER"/>
    <property type="match status" value="1"/>
</dbReference>
<dbReference type="InterPro" id="IPR024607">
    <property type="entry name" value="Sulfatase_CS"/>
</dbReference>
<dbReference type="InterPro" id="IPR012083">
    <property type="entry name" value="Arylsulfatase"/>
</dbReference>
<dbReference type="Proteomes" id="UP001610334">
    <property type="component" value="Unassembled WGS sequence"/>
</dbReference>
<keyword evidence="2" id="KW-0732">Signal</keyword>
<protein>
    <recommendedName>
        <fullName evidence="5">Arylsulfatase</fullName>
        <shortName evidence="5">AS</shortName>
        <ecNumber evidence="5">3.1.6.1</ecNumber>
    </recommendedName>
    <alternativeName>
        <fullName evidence="5">Aryl-sulfate sulphohydrolase</fullName>
    </alternativeName>
</protein>
<keyword evidence="3 5" id="KW-0378">Hydrolase</keyword>
<evidence type="ECO:0000256" key="5">
    <source>
        <dbReference type="PIRNR" id="PIRNR000972"/>
    </source>
</evidence>
<comment type="caution">
    <text evidence="7">The sequence shown here is derived from an EMBL/GenBank/DDBJ whole genome shotgun (WGS) entry which is preliminary data.</text>
</comment>
<feature type="domain" description="Sulfatase N-terminal" evidence="6">
    <location>
        <begin position="26"/>
        <end position="372"/>
    </location>
</feature>
<gene>
    <name evidence="7" type="ORF">BJX63DRAFT_419549</name>
</gene>
<comment type="similarity">
    <text evidence="1 5">Belongs to the sulfatase family.</text>
</comment>
<evidence type="ECO:0000313" key="7">
    <source>
        <dbReference type="EMBL" id="KAL2817604.1"/>
    </source>
</evidence>
<reference evidence="7 8" key="1">
    <citation type="submission" date="2024-07" db="EMBL/GenBank/DDBJ databases">
        <title>Section-level genome sequencing and comparative genomics of Aspergillus sections Usti and Cavernicolus.</title>
        <authorList>
            <consortium name="Lawrence Berkeley National Laboratory"/>
            <person name="Nybo J.L."/>
            <person name="Vesth T.C."/>
            <person name="Theobald S."/>
            <person name="Frisvad J.C."/>
            <person name="Larsen T.O."/>
            <person name="Kjaerboelling I."/>
            <person name="Rothschild-Mancinelli K."/>
            <person name="Lyhne E.K."/>
            <person name="Kogle M.E."/>
            <person name="Barry K."/>
            <person name="Clum A."/>
            <person name="Na H."/>
            <person name="Ledsgaard L."/>
            <person name="Lin J."/>
            <person name="Lipzen A."/>
            <person name="Kuo A."/>
            <person name="Riley R."/>
            <person name="Mondo S."/>
            <person name="Labutti K."/>
            <person name="Haridas S."/>
            <person name="Pangalinan J."/>
            <person name="Salamov A.A."/>
            <person name="Simmons B.A."/>
            <person name="Magnuson J.K."/>
            <person name="Chen J."/>
            <person name="Drula E."/>
            <person name="Henrissat B."/>
            <person name="Wiebenga A."/>
            <person name="Lubbers R.J."/>
            <person name="Gomes A.C."/>
            <person name="Makela M.R."/>
            <person name="Stajich J."/>
            <person name="Grigoriev I.V."/>
            <person name="Mortensen U.H."/>
            <person name="De Vries R.P."/>
            <person name="Baker S.E."/>
            <person name="Andersen M.R."/>
        </authorList>
    </citation>
    <scope>NUCLEOTIDE SEQUENCE [LARGE SCALE GENOMIC DNA]</scope>
    <source>
        <strain evidence="7 8">CBS 588.65</strain>
    </source>
</reference>
<dbReference type="PANTHER" id="PTHR43108:SF8">
    <property type="entry name" value="SD21168P"/>
    <property type="match status" value="1"/>
</dbReference>
<evidence type="ECO:0000256" key="2">
    <source>
        <dbReference type="ARBA" id="ARBA00022729"/>
    </source>
</evidence>
<dbReference type="CDD" id="cd16147">
    <property type="entry name" value="G6S"/>
    <property type="match status" value="1"/>
</dbReference>
<dbReference type="InterPro" id="IPR017850">
    <property type="entry name" value="Alkaline_phosphatase_core_sf"/>
</dbReference>
<evidence type="ECO:0000259" key="6">
    <source>
        <dbReference type="Pfam" id="PF00884"/>
    </source>
</evidence>
<keyword evidence="4" id="KW-0325">Glycoprotein</keyword>
<proteinExistence type="inferred from homology"/>
<dbReference type="InterPro" id="IPR000917">
    <property type="entry name" value="Sulfatase_N"/>
</dbReference>
<dbReference type="Gene3D" id="3.40.720.10">
    <property type="entry name" value="Alkaline Phosphatase, subunit A"/>
    <property type="match status" value="1"/>
</dbReference>
<dbReference type="Pfam" id="PF00884">
    <property type="entry name" value="Sulfatase"/>
    <property type="match status" value="1"/>
</dbReference>
<dbReference type="PROSITE" id="PS00523">
    <property type="entry name" value="SULFATASE_1"/>
    <property type="match status" value="1"/>
</dbReference>
<comment type="catalytic activity">
    <reaction evidence="5">
        <text>an aryl sulfate + H2O = a phenol + sulfate + H(+)</text>
        <dbReference type="Rhea" id="RHEA:17261"/>
        <dbReference type="ChEBI" id="CHEBI:15377"/>
        <dbReference type="ChEBI" id="CHEBI:15378"/>
        <dbReference type="ChEBI" id="CHEBI:16189"/>
        <dbReference type="ChEBI" id="CHEBI:33853"/>
        <dbReference type="ChEBI" id="CHEBI:140317"/>
        <dbReference type="EC" id="3.1.6.1"/>
    </reaction>
</comment>
<evidence type="ECO:0000256" key="3">
    <source>
        <dbReference type="ARBA" id="ARBA00022801"/>
    </source>
</evidence>
<keyword evidence="8" id="KW-1185">Reference proteome</keyword>
<name>A0ABR4HR43_9EURO</name>
<dbReference type="SUPFAM" id="SSF53649">
    <property type="entry name" value="Alkaline phosphatase-like"/>
    <property type="match status" value="1"/>
</dbReference>
<evidence type="ECO:0000313" key="8">
    <source>
        <dbReference type="Proteomes" id="UP001610334"/>
    </source>
</evidence>
<dbReference type="EC" id="3.1.6.1" evidence="5"/>
<dbReference type="PIRSF" id="PIRSF000972">
    <property type="entry name" value="Arylsulf_plant"/>
    <property type="match status" value="1"/>
</dbReference>
<sequence length="571" mass="64669">MLRYMTLLASAPQACPPHGHPQPKRPNFVFIMTDDQDLHLNSLDYMPKVKRFIADEGTVFEKHFCTIAVCCPSRVSLMTGKLAHNTNVTDVMPPYGGYPKFVQEGHNEDYLPVWLQNAGYNTYYTGKFLNSHSPSNYNKPFPKGWNGTDFLLDPTTYSYWNSTFQRNQEPPTTSNGYSTDLIAQRALSFIEEAHGSDRPFFIGLAPIAPHSKTAPVYSGQIPYFISPDPAERHKDMFPHTKVPRGANFNPDTPSGASWIQDLPQLNTSQLNYMDSYYRARLQSLQAVDELVEEVVSQLEKYDLLDNTYIFYTSDNGYHIGQHRMVPGKGCPYEEDVNIPMIVRGPRVPRGKKVDFVTSHTDVAPTLFDLAGIELREDFDGLPMPLTQAELAHAYKDPRREHVSVEYWGSNLQEGDVGSDLAAGTPVIYGNNTYKAMRIIGDRYNLFYSVWCTNEHELYDHKNDPYQMNNLFGKPNVKLLGRSLDQVVSRLDALLLVLKSCKGAECSLPWKTLHPDGKVTTLSEALQPKYDAFYSAQPDINFSACELGYLPQFEGPQEGYAFRRPGDWSNWA</sequence>